<evidence type="ECO:0000313" key="12">
    <source>
        <dbReference type="EMBL" id="MWN21001.1"/>
    </source>
</evidence>
<dbReference type="GO" id="GO:0005524">
    <property type="term" value="F:ATP binding"/>
    <property type="evidence" value="ECO:0007669"/>
    <property type="project" value="UniProtKB-UniRule"/>
</dbReference>
<dbReference type="InterPro" id="IPR031322">
    <property type="entry name" value="Shikimate/glucono_kinase"/>
</dbReference>
<dbReference type="PROSITE" id="PS01128">
    <property type="entry name" value="SHIKIMATE_KINASE"/>
    <property type="match status" value="1"/>
</dbReference>
<proteinExistence type="inferred from homology"/>
<evidence type="ECO:0000256" key="1">
    <source>
        <dbReference type="ARBA" id="ARBA00004842"/>
    </source>
</evidence>
<comment type="catalytic activity">
    <reaction evidence="10 11">
        <text>shikimate + ATP = 3-phosphoshikimate + ADP + H(+)</text>
        <dbReference type="Rhea" id="RHEA:13121"/>
        <dbReference type="ChEBI" id="CHEBI:15378"/>
        <dbReference type="ChEBI" id="CHEBI:30616"/>
        <dbReference type="ChEBI" id="CHEBI:36208"/>
        <dbReference type="ChEBI" id="CHEBI:145989"/>
        <dbReference type="ChEBI" id="CHEBI:456216"/>
        <dbReference type="EC" id="2.7.1.71"/>
    </reaction>
</comment>
<dbReference type="GO" id="GO:0009073">
    <property type="term" value="P:aromatic amino acid family biosynthetic process"/>
    <property type="evidence" value="ECO:0007669"/>
    <property type="project" value="UniProtKB-KW"/>
</dbReference>
<dbReference type="GO" id="GO:0004765">
    <property type="term" value="F:shikimate kinase activity"/>
    <property type="evidence" value="ECO:0007669"/>
    <property type="project" value="UniProtKB-UniRule"/>
</dbReference>
<dbReference type="Gene3D" id="1.20.59.10">
    <property type="entry name" value="Chorismate mutase"/>
    <property type="match status" value="1"/>
</dbReference>
<dbReference type="HAMAP" id="MF_00109">
    <property type="entry name" value="Shikimate_kinase"/>
    <property type="match status" value="1"/>
</dbReference>
<dbReference type="PROSITE" id="PS51168">
    <property type="entry name" value="CHORISMATE_MUT_2"/>
    <property type="match status" value="1"/>
</dbReference>
<dbReference type="AlphaFoldDB" id="A0A6L7AF16"/>
<dbReference type="InterPro" id="IPR002701">
    <property type="entry name" value="CM_II_prokaryot"/>
</dbReference>
<dbReference type="GO" id="GO:0005829">
    <property type="term" value="C:cytosol"/>
    <property type="evidence" value="ECO:0007669"/>
    <property type="project" value="TreeGrafter"/>
</dbReference>
<comment type="function">
    <text evidence="11">Catalyzes the specific phosphorylation of the 3-hydroxyl group of shikimic acid using ATP as a cosubstrate.</text>
</comment>
<evidence type="ECO:0000256" key="5">
    <source>
        <dbReference type="ARBA" id="ARBA00022679"/>
    </source>
</evidence>
<dbReference type="Gene3D" id="3.40.50.300">
    <property type="entry name" value="P-loop containing nucleotide triphosphate hydrolases"/>
    <property type="match status" value="1"/>
</dbReference>
<evidence type="ECO:0000256" key="4">
    <source>
        <dbReference type="ARBA" id="ARBA00022605"/>
    </source>
</evidence>
<evidence type="ECO:0000256" key="6">
    <source>
        <dbReference type="ARBA" id="ARBA00022741"/>
    </source>
</evidence>
<evidence type="ECO:0000256" key="11">
    <source>
        <dbReference type="HAMAP-Rule" id="MF_00109"/>
    </source>
</evidence>
<dbReference type="SUPFAM" id="SSF48600">
    <property type="entry name" value="Chorismate mutase II"/>
    <property type="match status" value="1"/>
</dbReference>
<comment type="subcellular location">
    <subcellularLocation>
        <location evidence="11">Cytoplasm</location>
    </subcellularLocation>
</comment>
<dbReference type="PANTHER" id="PTHR21087">
    <property type="entry name" value="SHIKIMATE KINASE"/>
    <property type="match status" value="1"/>
</dbReference>
<comment type="subunit">
    <text evidence="11">Monomer.</text>
</comment>
<keyword evidence="11" id="KW-0460">Magnesium</keyword>
<dbReference type="SUPFAM" id="SSF52540">
    <property type="entry name" value="P-loop containing nucleoside triphosphate hydrolases"/>
    <property type="match status" value="1"/>
</dbReference>
<dbReference type="Pfam" id="PF01202">
    <property type="entry name" value="SKI"/>
    <property type="match status" value="1"/>
</dbReference>
<dbReference type="EC" id="2.7.1.71" evidence="3 11"/>
<dbReference type="SMART" id="SM00830">
    <property type="entry name" value="CM_2"/>
    <property type="match status" value="1"/>
</dbReference>
<dbReference type="Pfam" id="PF01817">
    <property type="entry name" value="CM_2"/>
    <property type="match status" value="1"/>
</dbReference>
<reference evidence="12 13" key="1">
    <citation type="submission" date="2019-12" db="EMBL/GenBank/DDBJ databases">
        <title>Complete genome sequence of Leuconostoc lactis strain AVN1 provides insights into metabolic potential.</title>
        <authorList>
            <person name="Besrour N."/>
            <person name="Najjari A."/>
            <person name="Fhoula I."/>
            <person name="Jaballah S."/>
            <person name="Klibi N."/>
            <person name="Ouzari H.I."/>
        </authorList>
    </citation>
    <scope>NUCLEOTIDE SEQUENCE [LARGE SCALE GENOMIC DNA]</scope>
    <source>
        <strain evidence="12 13">AVN1</strain>
    </source>
</reference>
<comment type="caution">
    <text evidence="11">Lacks conserved residue(s) required for the propagation of feature annotation.</text>
</comment>
<evidence type="ECO:0000256" key="10">
    <source>
        <dbReference type="ARBA" id="ARBA00048567"/>
    </source>
</evidence>
<dbReference type="CDD" id="cd00464">
    <property type="entry name" value="SK"/>
    <property type="match status" value="1"/>
</dbReference>
<accession>A0A6L7AF16</accession>
<dbReference type="GO" id="GO:0008652">
    <property type="term" value="P:amino acid biosynthetic process"/>
    <property type="evidence" value="ECO:0007669"/>
    <property type="project" value="UniProtKB-KW"/>
</dbReference>
<dbReference type="InterPro" id="IPR027417">
    <property type="entry name" value="P-loop_NTPase"/>
</dbReference>
<evidence type="ECO:0000256" key="2">
    <source>
        <dbReference type="ARBA" id="ARBA00006997"/>
    </source>
</evidence>
<dbReference type="InterPro" id="IPR036263">
    <property type="entry name" value="Chorismate_II_sf"/>
</dbReference>
<feature type="binding site" evidence="11">
    <location>
        <position position="121"/>
    </location>
    <ligand>
        <name>ATP</name>
        <dbReference type="ChEBI" id="CHEBI:30616"/>
    </ligand>
</feature>
<keyword evidence="11" id="KW-0963">Cytoplasm</keyword>
<keyword evidence="11" id="KW-0479">Metal-binding</keyword>
<feature type="binding site" evidence="11">
    <location>
        <position position="19"/>
    </location>
    <ligand>
        <name>Mg(2+)</name>
        <dbReference type="ChEBI" id="CHEBI:18420"/>
    </ligand>
</feature>
<evidence type="ECO:0000313" key="13">
    <source>
        <dbReference type="Proteomes" id="UP000478636"/>
    </source>
</evidence>
<dbReference type="InterPro" id="IPR036979">
    <property type="entry name" value="CM_dom_sf"/>
</dbReference>
<evidence type="ECO:0000256" key="9">
    <source>
        <dbReference type="ARBA" id="ARBA00023141"/>
    </source>
</evidence>
<keyword evidence="7 11" id="KW-0418">Kinase</keyword>
<keyword evidence="5 11" id="KW-0808">Transferase</keyword>
<dbReference type="InterPro" id="IPR000623">
    <property type="entry name" value="Shikimate_kinase/TSH1"/>
</dbReference>
<dbReference type="UniPathway" id="UPA00053">
    <property type="reaction ID" value="UER00088"/>
</dbReference>
<gene>
    <name evidence="11" type="primary">aroK</name>
    <name evidence="12" type="ORF">GQS40_04840</name>
</gene>
<sequence length="266" mass="29734">MLTAPETLLLVGFMGAGKTTIGQEIARQHQANFIDCDSEIERRAGQTIPEIFASQGEAGFRALETQVLADLQTFKGVVATGGGVIERLENRAILQASSATIIYLHGNLESTISRLLNEGQRPLLQEKSTAAFFQLWQLRDPLYRSVAHVTVETVGKTPERLAAEIIALFSTPEDELDLLQLRSEIDALDRQIFQMIEKRMQIVGAVAEYKEKFGMATVQTARMQQMRDLLKYDFAQSADISDDMIDQIMTILTNSAINKENKQLKR</sequence>
<dbReference type="GO" id="GO:0004106">
    <property type="term" value="F:chorismate mutase activity"/>
    <property type="evidence" value="ECO:0007669"/>
    <property type="project" value="InterPro"/>
</dbReference>
<organism evidence="12 13">
    <name type="scientific">Leuconostoc lactis</name>
    <dbReference type="NCBI Taxonomy" id="1246"/>
    <lineage>
        <taxon>Bacteria</taxon>
        <taxon>Bacillati</taxon>
        <taxon>Bacillota</taxon>
        <taxon>Bacilli</taxon>
        <taxon>Lactobacillales</taxon>
        <taxon>Lactobacillaceae</taxon>
        <taxon>Leuconostoc</taxon>
    </lineage>
</organism>
<feature type="binding site" evidence="11">
    <location>
        <position position="37"/>
    </location>
    <ligand>
        <name>substrate</name>
    </ligand>
</feature>
<evidence type="ECO:0000256" key="3">
    <source>
        <dbReference type="ARBA" id="ARBA00012154"/>
    </source>
</evidence>
<keyword evidence="9 11" id="KW-0057">Aromatic amino acid biosynthesis</keyword>
<dbReference type="GO" id="GO:0009423">
    <property type="term" value="P:chorismate biosynthetic process"/>
    <property type="evidence" value="ECO:0007669"/>
    <property type="project" value="UniProtKB-UniRule"/>
</dbReference>
<keyword evidence="8 11" id="KW-0067">ATP-binding</keyword>
<feature type="binding site" evidence="11">
    <location>
        <position position="82"/>
    </location>
    <ligand>
        <name>substrate</name>
    </ligand>
</feature>
<comment type="cofactor">
    <cofactor evidence="11">
        <name>Mg(2+)</name>
        <dbReference type="ChEBI" id="CHEBI:18420"/>
    </cofactor>
    <text evidence="11">Binds 1 Mg(2+) ion per subunit.</text>
</comment>
<dbReference type="InterPro" id="IPR023000">
    <property type="entry name" value="Shikimate_kinase_CS"/>
</dbReference>
<feature type="binding site" evidence="11">
    <location>
        <position position="61"/>
    </location>
    <ligand>
        <name>substrate</name>
    </ligand>
</feature>
<dbReference type="Proteomes" id="UP000478636">
    <property type="component" value="Unassembled WGS sequence"/>
</dbReference>
<comment type="caution">
    <text evidence="12">The sequence shown here is derived from an EMBL/GenBank/DDBJ whole genome shotgun (WGS) entry which is preliminary data.</text>
</comment>
<dbReference type="GO" id="GO:0000287">
    <property type="term" value="F:magnesium ion binding"/>
    <property type="evidence" value="ECO:0007669"/>
    <property type="project" value="UniProtKB-UniRule"/>
</dbReference>
<dbReference type="PRINTS" id="PR01100">
    <property type="entry name" value="SHIKIMTKNASE"/>
</dbReference>
<name>A0A6L7AF16_LEULA</name>
<evidence type="ECO:0000256" key="8">
    <source>
        <dbReference type="ARBA" id="ARBA00022840"/>
    </source>
</evidence>
<evidence type="ECO:0000256" key="7">
    <source>
        <dbReference type="ARBA" id="ARBA00022777"/>
    </source>
</evidence>
<keyword evidence="4 11" id="KW-0028">Amino-acid biosynthesis</keyword>
<protein>
    <recommendedName>
        <fullName evidence="3 11">Shikimate kinase</fullName>
        <shortName evidence="11">SK</shortName>
        <ecNumber evidence="3 11">2.7.1.71</ecNumber>
    </recommendedName>
</protein>
<comment type="similarity">
    <text evidence="2 11">Belongs to the shikimate kinase family.</text>
</comment>
<dbReference type="PANTHER" id="PTHR21087:SF16">
    <property type="entry name" value="SHIKIMATE KINASE 1, CHLOROPLASTIC"/>
    <property type="match status" value="1"/>
</dbReference>
<dbReference type="EMBL" id="WSZI01000013">
    <property type="protein sequence ID" value="MWN21001.1"/>
    <property type="molecule type" value="Genomic_DNA"/>
</dbReference>
<feature type="binding site" evidence="11">
    <location>
        <position position="139"/>
    </location>
    <ligand>
        <name>substrate</name>
    </ligand>
</feature>
<dbReference type="RefSeq" id="WP_029509309.1">
    <property type="nucleotide sequence ID" value="NZ_DAITWI010000001.1"/>
</dbReference>
<comment type="pathway">
    <text evidence="1 11">Metabolic intermediate biosynthesis; chorismate biosynthesis; chorismate from D-erythrose 4-phosphate and phosphoenolpyruvate: step 5/7.</text>
</comment>
<feature type="binding site" evidence="11">
    <location>
        <begin position="15"/>
        <end position="20"/>
    </location>
    <ligand>
        <name>ATP</name>
        <dbReference type="ChEBI" id="CHEBI:30616"/>
    </ligand>
</feature>
<keyword evidence="6 11" id="KW-0547">Nucleotide-binding</keyword>